<dbReference type="GO" id="GO:0004175">
    <property type="term" value="F:endopeptidase activity"/>
    <property type="evidence" value="ECO:0007669"/>
    <property type="project" value="UniProtKB-ARBA"/>
</dbReference>
<dbReference type="GO" id="GO:0080120">
    <property type="term" value="P:CAAX-box protein maturation"/>
    <property type="evidence" value="ECO:0007669"/>
    <property type="project" value="UniProtKB-ARBA"/>
</dbReference>
<keyword evidence="1" id="KW-1133">Transmembrane helix</keyword>
<sequence length="247" mass="25998">MGVLLDARRAPATGTAGRRWWMLAVVIAVLALSNVMSNRVLPTWAYVPWNVSVAVLLLVLARAGGAGLGAVGLGVRHWHRPVAVGLALAGLTALLFAVAMVLPATREAFIDRRVQEWGVGGMLYNTLVRIPLGTVLLEEVAFRGVLPALMGASPAVRWRWGPVLGASTLFGLWHILPSLGMNTGNAAVADALGGSQLVTTVLAVVSMIAAGIAMCALVRLGKGIKTTILLHWATNSLGFLVAWLIIH</sequence>
<comment type="caution">
    <text evidence="3">The sequence shown here is derived from an EMBL/GenBank/DDBJ whole genome shotgun (WGS) entry which is preliminary data.</text>
</comment>
<accession>A0A938YQM5</accession>
<keyword evidence="3" id="KW-0378">Hydrolase</keyword>
<dbReference type="Proteomes" id="UP000663801">
    <property type="component" value="Unassembled WGS sequence"/>
</dbReference>
<keyword evidence="4" id="KW-1185">Reference proteome</keyword>
<feature type="transmembrane region" description="Helical" evidence="1">
    <location>
        <begin position="229"/>
        <end position="246"/>
    </location>
</feature>
<evidence type="ECO:0000256" key="1">
    <source>
        <dbReference type="SAM" id="Phobius"/>
    </source>
</evidence>
<feature type="transmembrane region" description="Helical" evidence="1">
    <location>
        <begin position="82"/>
        <end position="102"/>
    </location>
</feature>
<name>A0A938YQM5_9ACTN</name>
<keyword evidence="1" id="KW-0472">Membrane</keyword>
<dbReference type="EMBL" id="JAERWL010000011">
    <property type="protein sequence ID" value="MBM9477619.1"/>
    <property type="molecule type" value="Genomic_DNA"/>
</dbReference>
<dbReference type="InterPro" id="IPR003675">
    <property type="entry name" value="Rce1/LyrA-like_dom"/>
</dbReference>
<keyword evidence="3" id="KW-0645">Protease</keyword>
<reference evidence="3" key="1">
    <citation type="submission" date="2021-01" db="EMBL/GenBank/DDBJ databases">
        <title>KCTC 19127 draft genome.</title>
        <authorList>
            <person name="An D."/>
        </authorList>
    </citation>
    <scope>NUCLEOTIDE SEQUENCE</scope>
    <source>
        <strain evidence="3">KCTC 19127</strain>
    </source>
</reference>
<dbReference type="AlphaFoldDB" id="A0A938YQM5"/>
<feature type="domain" description="CAAX prenyl protease 2/Lysostaphin resistance protein A-like" evidence="2">
    <location>
        <begin position="127"/>
        <end position="236"/>
    </location>
</feature>
<protein>
    <submittedName>
        <fullName evidence="3">CPBP family intramembrane metalloprotease</fullName>
    </submittedName>
</protein>
<feature type="transmembrane region" description="Helical" evidence="1">
    <location>
        <begin position="196"/>
        <end position="217"/>
    </location>
</feature>
<feature type="transmembrane region" description="Helical" evidence="1">
    <location>
        <begin position="49"/>
        <end position="75"/>
    </location>
</feature>
<proteinExistence type="predicted"/>
<dbReference type="Pfam" id="PF02517">
    <property type="entry name" value="Rce1-like"/>
    <property type="match status" value="1"/>
</dbReference>
<organism evidence="3 4">
    <name type="scientific">Nakamurella flavida</name>
    <dbReference type="NCBI Taxonomy" id="363630"/>
    <lineage>
        <taxon>Bacteria</taxon>
        <taxon>Bacillati</taxon>
        <taxon>Actinomycetota</taxon>
        <taxon>Actinomycetes</taxon>
        <taxon>Nakamurellales</taxon>
        <taxon>Nakamurellaceae</taxon>
        <taxon>Nakamurella</taxon>
    </lineage>
</organism>
<evidence type="ECO:0000259" key="2">
    <source>
        <dbReference type="Pfam" id="PF02517"/>
    </source>
</evidence>
<keyword evidence="3" id="KW-0482">Metalloprotease</keyword>
<gene>
    <name evidence="3" type="ORF">JL107_14300</name>
</gene>
<feature type="transmembrane region" description="Helical" evidence="1">
    <location>
        <begin position="20"/>
        <end position="37"/>
    </location>
</feature>
<dbReference type="PIRSF" id="PIRSF026622">
    <property type="entry name" value="Proteas_026622"/>
    <property type="match status" value="1"/>
</dbReference>
<evidence type="ECO:0000313" key="3">
    <source>
        <dbReference type="EMBL" id="MBM9477619.1"/>
    </source>
</evidence>
<dbReference type="GO" id="GO:0008237">
    <property type="term" value="F:metallopeptidase activity"/>
    <property type="evidence" value="ECO:0007669"/>
    <property type="project" value="UniProtKB-KW"/>
</dbReference>
<keyword evidence="1" id="KW-0812">Transmembrane</keyword>
<evidence type="ECO:0000313" key="4">
    <source>
        <dbReference type="Proteomes" id="UP000663801"/>
    </source>
</evidence>
<dbReference type="RefSeq" id="WP_205257738.1">
    <property type="nucleotide sequence ID" value="NZ_BAAAPV010000005.1"/>
</dbReference>
<dbReference type="InterPro" id="IPR015837">
    <property type="entry name" value="UCP026622_CAAX_protease"/>
</dbReference>